<keyword evidence="5" id="KW-1185">Reference proteome</keyword>
<dbReference type="SUPFAM" id="SSF47413">
    <property type="entry name" value="lambda repressor-like DNA-binding domains"/>
    <property type="match status" value="1"/>
</dbReference>
<dbReference type="GO" id="GO:0003677">
    <property type="term" value="F:DNA binding"/>
    <property type="evidence" value="ECO:0007669"/>
    <property type="project" value="UniProtKB-KW"/>
</dbReference>
<dbReference type="SMART" id="SM00530">
    <property type="entry name" value="HTH_XRE"/>
    <property type="match status" value="1"/>
</dbReference>
<dbReference type="CDD" id="cd00093">
    <property type="entry name" value="HTH_XRE"/>
    <property type="match status" value="1"/>
</dbReference>
<dbReference type="Proteomes" id="UP000679848">
    <property type="component" value="Chromosome"/>
</dbReference>
<evidence type="ECO:0000256" key="1">
    <source>
        <dbReference type="ARBA" id="ARBA00023125"/>
    </source>
</evidence>
<dbReference type="InterPro" id="IPR010982">
    <property type="entry name" value="Lambda_DNA-bd_dom_sf"/>
</dbReference>
<keyword evidence="2" id="KW-0472">Membrane</keyword>
<feature type="domain" description="HTH cro/C1-type" evidence="3">
    <location>
        <begin position="7"/>
        <end position="61"/>
    </location>
</feature>
<dbReference type="PANTHER" id="PTHR46558">
    <property type="entry name" value="TRACRIPTIONAL REGULATORY PROTEIN-RELATED-RELATED"/>
    <property type="match status" value="1"/>
</dbReference>
<dbReference type="PROSITE" id="PS50943">
    <property type="entry name" value="HTH_CROC1"/>
    <property type="match status" value="1"/>
</dbReference>
<gene>
    <name evidence="4" type="ORF">MM59RIKEN_02360</name>
</gene>
<dbReference type="RefSeq" id="WP_187031268.1">
    <property type="nucleotide sequence ID" value="NZ_AP023420.1"/>
</dbReference>
<dbReference type="PANTHER" id="PTHR46558:SF13">
    <property type="entry name" value="HTH-TYPE TRANSCRIPTIONAL REGULATOR IMMR"/>
    <property type="match status" value="1"/>
</dbReference>
<dbReference type="EMBL" id="AP023420">
    <property type="protein sequence ID" value="BCK82917.1"/>
    <property type="molecule type" value="Genomic_DNA"/>
</dbReference>
<proteinExistence type="predicted"/>
<dbReference type="KEGG" id="pfaa:MM59RIKEN_02360"/>
<dbReference type="Pfam" id="PF01381">
    <property type="entry name" value="HTH_3"/>
    <property type="match status" value="1"/>
</dbReference>
<organism evidence="4 5">
    <name type="scientific">Pusillibacter faecalis</name>
    <dbReference type="NCBI Taxonomy" id="2714358"/>
    <lineage>
        <taxon>Bacteria</taxon>
        <taxon>Bacillati</taxon>
        <taxon>Bacillota</taxon>
        <taxon>Clostridia</taxon>
        <taxon>Eubacteriales</taxon>
        <taxon>Oscillospiraceae</taxon>
        <taxon>Pusillibacter</taxon>
    </lineage>
</organism>
<keyword evidence="1" id="KW-0238">DNA-binding</keyword>
<keyword evidence="2" id="KW-0812">Transmembrane</keyword>
<feature type="transmembrane region" description="Helical" evidence="2">
    <location>
        <begin position="98"/>
        <end position="119"/>
    </location>
</feature>
<dbReference type="Gene3D" id="1.10.260.40">
    <property type="entry name" value="lambda repressor-like DNA-binding domains"/>
    <property type="match status" value="1"/>
</dbReference>
<dbReference type="AlphaFoldDB" id="A0A810Q9I7"/>
<evidence type="ECO:0000259" key="3">
    <source>
        <dbReference type="PROSITE" id="PS50943"/>
    </source>
</evidence>
<dbReference type="InterPro" id="IPR001387">
    <property type="entry name" value="Cro/C1-type_HTH"/>
</dbReference>
<reference evidence="4" key="1">
    <citation type="submission" date="2020-09" db="EMBL/GenBank/DDBJ databases">
        <title>New species isolated from human feces.</title>
        <authorList>
            <person name="Kitahara M."/>
            <person name="Shigeno Y."/>
            <person name="Shime M."/>
            <person name="Matsumoto Y."/>
            <person name="Nakamura S."/>
            <person name="Motooka D."/>
            <person name="Fukuoka S."/>
            <person name="Nishikawa H."/>
            <person name="Benno Y."/>
        </authorList>
    </citation>
    <scope>NUCLEOTIDE SEQUENCE</scope>
    <source>
        <strain evidence="4">MM59</strain>
    </source>
</reference>
<name>A0A810Q9I7_9FIRM</name>
<protein>
    <recommendedName>
        <fullName evidence="3">HTH cro/C1-type domain-containing protein</fullName>
    </recommendedName>
</protein>
<evidence type="ECO:0000256" key="2">
    <source>
        <dbReference type="SAM" id="Phobius"/>
    </source>
</evidence>
<accession>A0A810Q9I7</accession>
<sequence>MNFNEKLINLRKTKGLSQEELGEELKVSRQTISKWESAQSYPDFQRLVLLSDYFGLTLDELVRDLDVQEVREKNFDGEKLSSLYQDVNEGKKLIKTCLVLSAGVLTFFSLVVAYGVFFAK</sequence>
<evidence type="ECO:0000313" key="5">
    <source>
        <dbReference type="Proteomes" id="UP000679848"/>
    </source>
</evidence>
<evidence type="ECO:0000313" key="4">
    <source>
        <dbReference type="EMBL" id="BCK82917.1"/>
    </source>
</evidence>
<keyword evidence="2" id="KW-1133">Transmembrane helix</keyword>